<sequence>MEKLTLTKKYKAYYSARNKPEVVELPPVSYLSIEGIGDPSSKSFADKIQALYSVAYIVKFSSKAQQRDFIVPKLEGLWWFDDRFGKLTMHEAPLLIPRSEWYWRLLIRMPEFITEDMIQEAKSTVITKKNIVLAEETTFFTLNEGKVVQMMHVGPFDREPETLQVMQSFIEKNKFGKAGHHHEIYLSDFRKTAPEKLRTILREPVN</sequence>
<feature type="domain" description="GyrI-like small molecule binding" evidence="1">
    <location>
        <begin position="125"/>
        <end position="199"/>
    </location>
</feature>
<dbReference type="InterPro" id="IPR011256">
    <property type="entry name" value="Reg_factor_effector_dom_sf"/>
</dbReference>
<protein>
    <recommendedName>
        <fullName evidence="1">GyrI-like small molecule binding domain-containing protein</fullName>
    </recommendedName>
</protein>
<gene>
    <name evidence="2" type="ORF">SAMN05660236_1309</name>
</gene>
<dbReference type="InterPro" id="IPR008319">
    <property type="entry name" value="GyrI-like_CCH_Lin2189-like"/>
</dbReference>
<dbReference type="Proteomes" id="UP000190961">
    <property type="component" value="Unassembled WGS sequence"/>
</dbReference>
<dbReference type="EMBL" id="FUZU01000001">
    <property type="protein sequence ID" value="SKC53113.1"/>
    <property type="molecule type" value="Genomic_DNA"/>
</dbReference>
<evidence type="ECO:0000313" key="2">
    <source>
        <dbReference type="EMBL" id="SKC53113.1"/>
    </source>
</evidence>
<dbReference type="SUPFAM" id="SSF55136">
    <property type="entry name" value="Probable bacterial effector-binding domain"/>
    <property type="match status" value="1"/>
</dbReference>
<proteinExistence type="predicted"/>
<accession>A0A1T5JPD4</accession>
<dbReference type="Gene3D" id="3.20.80.10">
    <property type="entry name" value="Regulatory factor, effector binding domain"/>
    <property type="match status" value="1"/>
</dbReference>
<keyword evidence="3" id="KW-1185">Reference proteome</keyword>
<dbReference type="AlphaFoldDB" id="A0A1T5JPD4"/>
<dbReference type="Pfam" id="PF06445">
    <property type="entry name" value="GyrI-like"/>
    <property type="match status" value="1"/>
</dbReference>
<dbReference type="OrthoDB" id="4772335at2"/>
<organism evidence="2 3">
    <name type="scientific">Ohtaekwangia koreensis</name>
    <dbReference type="NCBI Taxonomy" id="688867"/>
    <lineage>
        <taxon>Bacteria</taxon>
        <taxon>Pseudomonadati</taxon>
        <taxon>Bacteroidota</taxon>
        <taxon>Cytophagia</taxon>
        <taxon>Cytophagales</taxon>
        <taxon>Fulvivirgaceae</taxon>
        <taxon>Ohtaekwangia</taxon>
    </lineage>
</organism>
<reference evidence="2 3" key="1">
    <citation type="submission" date="2017-02" db="EMBL/GenBank/DDBJ databases">
        <authorList>
            <person name="Peterson S.W."/>
        </authorList>
    </citation>
    <scope>NUCLEOTIDE SEQUENCE [LARGE SCALE GENOMIC DNA]</scope>
    <source>
        <strain evidence="2 3">DSM 25262</strain>
    </source>
</reference>
<dbReference type="PIRSF" id="PIRSF031644">
    <property type="entry name" value="UCP031644"/>
    <property type="match status" value="1"/>
</dbReference>
<dbReference type="RefSeq" id="WP_079685858.1">
    <property type="nucleotide sequence ID" value="NZ_FUZU01000001.1"/>
</dbReference>
<evidence type="ECO:0000313" key="3">
    <source>
        <dbReference type="Proteomes" id="UP000190961"/>
    </source>
</evidence>
<evidence type="ECO:0000259" key="1">
    <source>
        <dbReference type="Pfam" id="PF06445"/>
    </source>
</evidence>
<dbReference type="STRING" id="688867.SAMN05660236_1309"/>
<name>A0A1T5JPD4_9BACT</name>
<dbReference type="InterPro" id="IPR029442">
    <property type="entry name" value="GyrI-like"/>
</dbReference>